<dbReference type="STRING" id="519441.Smon_0132"/>
<reference evidence="2 3" key="1">
    <citation type="journal article" date="2009" name="Stand. Genomic Sci.">
        <title>Complete genome sequence of Streptobacillus moniliformis type strain (9901T).</title>
        <authorList>
            <person name="Nolan M."/>
            <person name="Gronow S."/>
            <person name="Lapidus A."/>
            <person name="Ivanova N."/>
            <person name="Copeland A."/>
            <person name="Lucas S."/>
            <person name="Del Rio T.G."/>
            <person name="Chen F."/>
            <person name="Tice H."/>
            <person name="Pitluck S."/>
            <person name="Cheng J.F."/>
            <person name="Sims D."/>
            <person name="Meincke L."/>
            <person name="Bruce D."/>
            <person name="Goodwin L."/>
            <person name="Brettin T."/>
            <person name="Han C."/>
            <person name="Detter J.C."/>
            <person name="Ovchinikova G."/>
            <person name="Pati A."/>
            <person name="Mavromatis K."/>
            <person name="Mikhailova N."/>
            <person name="Chen A."/>
            <person name="Palaniappan K."/>
            <person name="Land M."/>
            <person name="Hauser L."/>
            <person name="Chang Y.J."/>
            <person name="Jeffries C.D."/>
            <person name="Rohde M."/>
            <person name="Sproer C."/>
            <person name="Goker M."/>
            <person name="Bristow J."/>
            <person name="Eisen J.A."/>
            <person name="Markowitz V."/>
            <person name="Hugenholtz P."/>
            <person name="Kyrpides N.C."/>
            <person name="Klenk H.P."/>
            <person name="Chain P."/>
        </authorList>
    </citation>
    <scope>NUCLEOTIDE SEQUENCE [LARGE SCALE GENOMIC DNA]</scope>
    <source>
        <strain evidence="3">ATCC 14647 / DSM 12112 / NCTC 10651 / 9901</strain>
    </source>
</reference>
<evidence type="ECO:0000313" key="2">
    <source>
        <dbReference type="EMBL" id="ACZ00625.1"/>
    </source>
</evidence>
<sequence length="338" mass="37347">MKKGILFMVMSSFTIFASDMTFDLENSKPFGGEVETNFTVSSEMSKQDKSDFLLKHNLGVKAEVYELITLGGKIGYGYKNTVKQVYLDVENTELNANVNLRKYGNLGFGYKFGGNYGSELEIKYANKGRINSATIGGYMSYKRIFTPSVKIADTNFIASGMRVGDGEIYVSHDVNKNLRLTYKAGVNVNVDTQKLFMTGTLKKNAIEADMKIGGKIDVSISPKVTFSSYNELGVVVNKINLNMADISNSSTSLRFETDNKVKIITKRGVLITPKMALSADRLETKLNTNLRADYNIIGGLSVNGGVGVENKFKYVSGKTLKEYESTTPYAKGGLLYKW</sequence>
<accession>D1AWE9</accession>
<dbReference type="KEGG" id="smf:Smon_0132"/>
<keyword evidence="3" id="KW-1185">Reference proteome</keyword>
<feature type="signal peptide" evidence="1">
    <location>
        <begin position="1"/>
        <end position="17"/>
    </location>
</feature>
<protein>
    <submittedName>
        <fullName evidence="2">Uncharacterized protein</fullName>
    </submittedName>
</protein>
<keyword evidence="1" id="KW-0732">Signal</keyword>
<dbReference type="OrthoDB" id="95607at2"/>
<evidence type="ECO:0000256" key="1">
    <source>
        <dbReference type="SAM" id="SignalP"/>
    </source>
</evidence>
<feature type="chain" id="PRO_5003020187" evidence="1">
    <location>
        <begin position="18"/>
        <end position="338"/>
    </location>
</feature>
<dbReference type="Proteomes" id="UP000002072">
    <property type="component" value="Chromosome"/>
</dbReference>
<organism evidence="2 3">
    <name type="scientific">Streptobacillus moniliformis (strain ATCC 14647 / DSM 12112 / NCTC 10651 / 9901)</name>
    <dbReference type="NCBI Taxonomy" id="519441"/>
    <lineage>
        <taxon>Bacteria</taxon>
        <taxon>Fusobacteriati</taxon>
        <taxon>Fusobacteriota</taxon>
        <taxon>Fusobacteriia</taxon>
        <taxon>Fusobacteriales</taxon>
        <taxon>Leptotrichiaceae</taxon>
        <taxon>Streptobacillus</taxon>
    </lineage>
</organism>
<gene>
    <name evidence="2" type="ordered locus">Smon_0132</name>
</gene>
<evidence type="ECO:0000313" key="3">
    <source>
        <dbReference type="Proteomes" id="UP000002072"/>
    </source>
</evidence>
<dbReference type="EMBL" id="CP001779">
    <property type="protein sequence ID" value="ACZ00625.1"/>
    <property type="molecule type" value="Genomic_DNA"/>
</dbReference>
<dbReference type="HOGENOM" id="CLU_821160_0_0_0"/>
<proteinExistence type="predicted"/>
<name>D1AWE9_STRM9</name>
<dbReference type="AlphaFoldDB" id="D1AWE9"/>
<dbReference type="GeneID" id="29674057"/>
<dbReference type="RefSeq" id="WP_012858183.1">
    <property type="nucleotide sequence ID" value="NC_013515.1"/>
</dbReference>